<proteinExistence type="predicted"/>
<keyword evidence="1" id="KW-0812">Transmembrane</keyword>
<organism evidence="2 3">
    <name type="scientific">Thalassospira marina</name>
    <dbReference type="NCBI Taxonomy" id="2048283"/>
    <lineage>
        <taxon>Bacteria</taxon>
        <taxon>Pseudomonadati</taxon>
        <taxon>Pseudomonadota</taxon>
        <taxon>Alphaproteobacteria</taxon>
        <taxon>Rhodospirillales</taxon>
        <taxon>Thalassospiraceae</taxon>
        <taxon>Thalassospira</taxon>
    </lineage>
</organism>
<accession>A0A2N3KUY0</accession>
<feature type="transmembrane region" description="Helical" evidence="1">
    <location>
        <begin position="22"/>
        <end position="40"/>
    </location>
</feature>
<reference evidence="2 3" key="1">
    <citation type="submission" date="2017-09" db="EMBL/GenBank/DDBJ databases">
        <title>Biodiversity and function of Thalassospira species in the particle-attached aromatic-hydrocarbon-degrading consortia from the surface seawater of the South China Sea.</title>
        <authorList>
            <person name="Dong C."/>
            <person name="Liu R."/>
            <person name="Shao Z."/>
        </authorList>
    </citation>
    <scope>NUCLEOTIDE SEQUENCE [LARGE SCALE GENOMIC DNA]</scope>
    <source>
        <strain evidence="2 3">CSC1P2</strain>
    </source>
</reference>
<gene>
    <name evidence="2" type="ORF">COO20_08935</name>
</gene>
<sequence length="115" mass="12553">MTECCSDISCCKDTNLGDQMGNILKTIAIIEFFAALFWAAKITDFGEKSDHCKAITDILVRMQCEDLVKNASSGSDITAIYIIVAGVLGALVFFALGHMVTLVEQIHKRTFDGTK</sequence>
<keyword evidence="1" id="KW-0472">Membrane</keyword>
<evidence type="ECO:0000256" key="1">
    <source>
        <dbReference type="SAM" id="Phobius"/>
    </source>
</evidence>
<protein>
    <submittedName>
        <fullName evidence="2">Uncharacterized protein</fullName>
    </submittedName>
</protein>
<dbReference type="AlphaFoldDB" id="A0A2N3KUY0"/>
<feature type="transmembrane region" description="Helical" evidence="1">
    <location>
        <begin position="79"/>
        <end position="103"/>
    </location>
</feature>
<keyword evidence="1" id="KW-1133">Transmembrane helix</keyword>
<evidence type="ECO:0000313" key="2">
    <source>
        <dbReference type="EMBL" id="PKR54263.1"/>
    </source>
</evidence>
<dbReference type="Proteomes" id="UP000233597">
    <property type="component" value="Unassembled WGS sequence"/>
</dbReference>
<name>A0A2N3KUY0_9PROT</name>
<comment type="caution">
    <text evidence="2">The sequence shown here is derived from an EMBL/GenBank/DDBJ whole genome shotgun (WGS) entry which is preliminary data.</text>
</comment>
<evidence type="ECO:0000313" key="3">
    <source>
        <dbReference type="Proteomes" id="UP000233597"/>
    </source>
</evidence>
<dbReference type="EMBL" id="NWTK01000005">
    <property type="protein sequence ID" value="PKR54263.1"/>
    <property type="molecule type" value="Genomic_DNA"/>
</dbReference>